<dbReference type="AlphaFoldDB" id="A0A816GT37"/>
<evidence type="ECO:0000313" key="2">
    <source>
        <dbReference type="Proteomes" id="UP000663828"/>
    </source>
</evidence>
<dbReference type="Proteomes" id="UP000663828">
    <property type="component" value="Unassembled WGS sequence"/>
</dbReference>
<proteinExistence type="predicted"/>
<name>A0A816GT37_ADIRI</name>
<organism evidence="1 2">
    <name type="scientific">Adineta ricciae</name>
    <name type="common">Rotifer</name>
    <dbReference type="NCBI Taxonomy" id="249248"/>
    <lineage>
        <taxon>Eukaryota</taxon>
        <taxon>Metazoa</taxon>
        <taxon>Spiralia</taxon>
        <taxon>Gnathifera</taxon>
        <taxon>Rotifera</taxon>
        <taxon>Eurotatoria</taxon>
        <taxon>Bdelloidea</taxon>
        <taxon>Adinetida</taxon>
        <taxon>Adinetidae</taxon>
        <taxon>Adineta</taxon>
    </lineage>
</organism>
<comment type="caution">
    <text evidence="1">The sequence shown here is derived from an EMBL/GenBank/DDBJ whole genome shotgun (WGS) entry which is preliminary data.</text>
</comment>
<reference evidence="1" key="1">
    <citation type="submission" date="2021-02" db="EMBL/GenBank/DDBJ databases">
        <authorList>
            <person name="Nowell W R."/>
        </authorList>
    </citation>
    <scope>NUCLEOTIDE SEQUENCE</scope>
</reference>
<protein>
    <submittedName>
        <fullName evidence="1">Uncharacterized protein</fullName>
    </submittedName>
</protein>
<gene>
    <name evidence="1" type="ORF">XAT740_LOCUS60202</name>
</gene>
<accession>A0A816GT37</accession>
<evidence type="ECO:0000313" key="1">
    <source>
        <dbReference type="EMBL" id="CAF1679114.1"/>
    </source>
</evidence>
<keyword evidence="2" id="KW-1185">Reference proteome</keyword>
<sequence>NNGGKGAGALQPFSPDIGTSTMYDVLAAILSLYYPKTITMISRQLPLIVTDDGYTRINAAQGRPVQSAVLFQSENPYNSTSMLAVVALYSIIFS</sequence>
<feature type="non-terminal residue" evidence="1">
    <location>
        <position position="1"/>
    </location>
</feature>
<dbReference type="EMBL" id="CAJNOR010014625">
    <property type="protein sequence ID" value="CAF1679114.1"/>
    <property type="molecule type" value="Genomic_DNA"/>
</dbReference>